<reference evidence="1" key="1">
    <citation type="submission" date="2020-11" db="EMBL/GenBank/DDBJ databases">
        <authorList>
            <person name="Tran Van P."/>
        </authorList>
    </citation>
    <scope>NUCLEOTIDE SEQUENCE</scope>
</reference>
<dbReference type="AlphaFoldDB" id="A0A7R9K838"/>
<proteinExistence type="predicted"/>
<gene>
    <name evidence="1" type="ORF">TGEB3V08_LOCUS10433</name>
</gene>
<sequence length="326" mass="37142">MFPEDDSGCFSEDDFGMYPEEGFGIHPKEVLEDSVVFAKMVYGSGLLNEEVSWVFQEDDIVLFPKKDLGMFPEEDLERFPYEDSVLYPEEGPGDVFRGILQVFCRRVLVDSSRGGLVGSDEFIQRKSWGCFLRKLDVSRGILGGFPGDNWAMFPVENSGRFNEEDTGINLEENLVMFPKEDLRCFPGRTVEDMWTFPEEFSGDFPEDKIAMFTKEDMGMFFKEYLTTSSHDTQDDALNSLQMAREQWLQNVVVNLQDLEPSTNMAEDDSSVKVAVRLEQNSEPNSEHNISMNMFIVQFAVAECPDLNRTCSQCAPIVVWPGLKTTE</sequence>
<name>A0A7R9K838_TIMGE</name>
<accession>A0A7R9K838</accession>
<evidence type="ECO:0000313" key="1">
    <source>
        <dbReference type="EMBL" id="CAD7608713.1"/>
    </source>
</evidence>
<organism evidence="1">
    <name type="scientific">Timema genevievae</name>
    <name type="common">Walking stick</name>
    <dbReference type="NCBI Taxonomy" id="629358"/>
    <lineage>
        <taxon>Eukaryota</taxon>
        <taxon>Metazoa</taxon>
        <taxon>Ecdysozoa</taxon>
        <taxon>Arthropoda</taxon>
        <taxon>Hexapoda</taxon>
        <taxon>Insecta</taxon>
        <taxon>Pterygota</taxon>
        <taxon>Neoptera</taxon>
        <taxon>Polyneoptera</taxon>
        <taxon>Phasmatodea</taxon>
        <taxon>Timematodea</taxon>
        <taxon>Timematoidea</taxon>
        <taxon>Timematidae</taxon>
        <taxon>Timema</taxon>
    </lineage>
</organism>
<dbReference type="EMBL" id="OE846011">
    <property type="protein sequence ID" value="CAD7608713.1"/>
    <property type="molecule type" value="Genomic_DNA"/>
</dbReference>
<protein>
    <submittedName>
        <fullName evidence="1">Uncharacterized protein</fullName>
    </submittedName>
</protein>